<dbReference type="GO" id="GO:0005783">
    <property type="term" value="C:endoplasmic reticulum"/>
    <property type="evidence" value="ECO:0007669"/>
    <property type="project" value="UniProtKB-SubCell"/>
</dbReference>
<evidence type="ECO:0000259" key="10">
    <source>
        <dbReference type="Pfam" id="PF08492"/>
    </source>
</evidence>
<evidence type="ECO:0000256" key="8">
    <source>
        <dbReference type="ARBA" id="ARBA00023274"/>
    </source>
</evidence>
<evidence type="ECO:0000313" key="12">
    <source>
        <dbReference type="Proteomes" id="UP000307440"/>
    </source>
</evidence>
<proteinExistence type="inferred from homology"/>
<keyword evidence="6" id="KW-0256">Endoplasmic reticulum</keyword>
<reference evidence="11 12" key="1">
    <citation type="journal article" date="2019" name="Nat. Ecol. Evol.">
        <title>Megaphylogeny resolves global patterns of mushroom evolution.</title>
        <authorList>
            <person name="Varga T."/>
            <person name="Krizsan K."/>
            <person name="Foldi C."/>
            <person name="Dima B."/>
            <person name="Sanchez-Garcia M."/>
            <person name="Sanchez-Ramirez S."/>
            <person name="Szollosi G.J."/>
            <person name="Szarkandi J.G."/>
            <person name="Papp V."/>
            <person name="Albert L."/>
            <person name="Andreopoulos W."/>
            <person name="Angelini C."/>
            <person name="Antonin V."/>
            <person name="Barry K.W."/>
            <person name="Bougher N.L."/>
            <person name="Buchanan P."/>
            <person name="Buyck B."/>
            <person name="Bense V."/>
            <person name="Catcheside P."/>
            <person name="Chovatia M."/>
            <person name="Cooper J."/>
            <person name="Damon W."/>
            <person name="Desjardin D."/>
            <person name="Finy P."/>
            <person name="Geml J."/>
            <person name="Haridas S."/>
            <person name="Hughes K."/>
            <person name="Justo A."/>
            <person name="Karasinski D."/>
            <person name="Kautmanova I."/>
            <person name="Kiss B."/>
            <person name="Kocsube S."/>
            <person name="Kotiranta H."/>
            <person name="LaButti K.M."/>
            <person name="Lechner B.E."/>
            <person name="Liimatainen K."/>
            <person name="Lipzen A."/>
            <person name="Lukacs Z."/>
            <person name="Mihaltcheva S."/>
            <person name="Morgado L.N."/>
            <person name="Niskanen T."/>
            <person name="Noordeloos M.E."/>
            <person name="Ohm R.A."/>
            <person name="Ortiz-Santana B."/>
            <person name="Ovrebo C."/>
            <person name="Racz N."/>
            <person name="Riley R."/>
            <person name="Savchenko A."/>
            <person name="Shiryaev A."/>
            <person name="Soop K."/>
            <person name="Spirin V."/>
            <person name="Szebenyi C."/>
            <person name="Tomsovsky M."/>
            <person name="Tulloss R.E."/>
            <person name="Uehling J."/>
            <person name="Grigoriev I.V."/>
            <person name="Vagvolgyi C."/>
            <person name="Papp T."/>
            <person name="Martin F.M."/>
            <person name="Miettinen O."/>
            <person name="Hibbett D.S."/>
            <person name="Nagy L.G."/>
        </authorList>
    </citation>
    <scope>NUCLEOTIDE SEQUENCE [LARGE SCALE GENOMIC DNA]</scope>
    <source>
        <strain evidence="11 12">CBS 121175</strain>
    </source>
</reference>
<name>A0A5C3KI17_COPMA</name>
<keyword evidence="8" id="KW-0687">Ribonucleoprotein</keyword>
<organism evidence="11 12">
    <name type="scientific">Coprinopsis marcescibilis</name>
    <name type="common">Agaric fungus</name>
    <name type="synonym">Psathyrella marcescibilis</name>
    <dbReference type="NCBI Taxonomy" id="230819"/>
    <lineage>
        <taxon>Eukaryota</taxon>
        <taxon>Fungi</taxon>
        <taxon>Dikarya</taxon>
        <taxon>Basidiomycota</taxon>
        <taxon>Agaricomycotina</taxon>
        <taxon>Agaricomycetes</taxon>
        <taxon>Agaricomycetidae</taxon>
        <taxon>Agaricales</taxon>
        <taxon>Agaricineae</taxon>
        <taxon>Psathyrellaceae</taxon>
        <taxon>Coprinopsis</taxon>
    </lineage>
</organism>
<comment type="similarity">
    <text evidence="3">Belongs to the SRP72 family.</text>
</comment>
<evidence type="ECO:0000256" key="4">
    <source>
        <dbReference type="ARBA" id="ARBA00018350"/>
    </source>
</evidence>
<dbReference type="InterPro" id="IPR026270">
    <property type="entry name" value="SRP72"/>
</dbReference>
<dbReference type="GO" id="GO:0006614">
    <property type="term" value="P:SRP-dependent cotranslational protein targeting to membrane"/>
    <property type="evidence" value="ECO:0007669"/>
    <property type="project" value="InterPro"/>
</dbReference>
<dbReference type="SUPFAM" id="SSF48452">
    <property type="entry name" value="TPR-like"/>
    <property type="match status" value="1"/>
</dbReference>
<evidence type="ECO:0000256" key="3">
    <source>
        <dbReference type="ARBA" id="ARBA00007676"/>
    </source>
</evidence>
<dbReference type="GO" id="GO:0043022">
    <property type="term" value="F:ribosome binding"/>
    <property type="evidence" value="ECO:0007669"/>
    <property type="project" value="TreeGrafter"/>
</dbReference>
<dbReference type="STRING" id="230819.A0A5C3KI17"/>
<protein>
    <recommendedName>
        <fullName evidence="4">Signal recognition particle subunit SRP72</fullName>
    </recommendedName>
</protein>
<keyword evidence="5" id="KW-0963">Cytoplasm</keyword>
<feature type="compositionally biased region" description="Basic and acidic residues" evidence="9">
    <location>
        <begin position="258"/>
        <end position="268"/>
    </location>
</feature>
<dbReference type="InterPro" id="IPR013699">
    <property type="entry name" value="Signal_recog_part_SRP72_RNA-bd"/>
</dbReference>
<accession>A0A5C3KI17</accession>
<dbReference type="GO" id="GO:0005786">
    <property type="term" value="C:signal recognition particle, endoplasmic reticulum targeting"/>
    <property type="evidence" value="ECO:0007669"/>
    <property type="project" value="UniProtKB-KW"/>
</dbReference>
<keyword evidence="7" id="KW-0733">Signal recognition particle</keyword>
<feature type="domain" description="Signal recognition particle SRP72 subunit RNA-binding" evidence="10">
    <location>
        <begin position="237"/>
        <end position="271"/>
    </location>
</feature>
<dbReference type="InterPro" id="IPR031545">
    <property type="entry name" value="SRP72_TPR-like"/>
</dbReference>
<gene>
    <name evidence="11" type="ORF">FA15DRAFT_175941</name>
</gene>
<dbReference type="Pfam" id="PF17004">
    <property type="entry name" value="SRP_TPR_like"/>
    <property type="match status" value="1"/>
</dbReference>
<dbReference type="Gene3D" id="1.25.40.10">
    <property type="entry name" value="Tetratricopeptide repeat domain"/>
    <property type="match status" value="1"/>
</dbReference>
<evidence type="ECO:0000313" key="11">
    <source>
        <dbReference type="EMBL" id="TFK19433.1"/>
    </source>
</evidence>
<dbReference type="EMBL" id="ML210341">
    <property type="protein sequence ID" value="TFK19433.1"/>
    <property type="molecule type" value="Genomic_DNA"/>
</dbReference>
<dbReference type="GO" id="GO:0008312">
    <property type="term" value="F:7S RNA binding"/>
    <property type="evidence" value="ECO:0007669"/>
    <property type="project" value="InterPro"/>
</dbReference>
<dbReference type="Proteomes" id="UP000307440">
    <property type="component" value="Unassembled WGS sequence"/>
</dbReference>
<comment type="subcellular location">
    <subcellularLocation>
        <location evidence="2">Cytoplasm</location>
    </subcellularLocation>
    <subcellularLocation>
        <location evidence="1">Endoplasmic reticulum</location>
    </subcellularLocation>
</comment>
<dbReference type="Pfam" id="PF08492">
    <property type="entry name" value="SRP72"/>
    <property type="match status" value="1"/>
</dbReference>
<sequence>MPPKPGQKANVTKSAQKGPGRKAAPKQPVPVPERLKRLFTSLCAQIDGGHSTNAIKTCDKILRLQPNDEDASKTKLFLLLQTEQYEDALALLNEDGDGSSHRFERAYLLYRLHREPEARGILQEIRTQELDHRGALHLEAQLNYREGSYQTAFDTYNELLDSAEPNSEEQSDIYTNLQASQQHLDFVNEGYLRALDQVPTKISAGLEAAPPPAPAAPAAPVSSAKVAESQQPINPPLKKVRMSRVPAGVTPGVTPPPDPERWLKKSERSTFGQGKRRKGAGGGATQGFASMDAPAPVVSTVATKAGGKSKKKR</sequence>
<feature type="region of interest" description="Disordered" evidence="9">
    <location>
        <begin position="205"/>
        <end position="313"/>
    </location>
</feature>
<dbReference type="PANTHER" id="PTHR14094">
    <property type="entry name" value="SIGNAL RECOGNITION PARTICLE 72"/>
    <property type="match status" value="1"/>
</dbReference>
<evidence type="ECO:0000256" key="9">
    <source>
        <dbReference type="SAM" id="MobiDB-lite"/>
    </source>
</evidence>
<evidence type="ECO:0000256" key="2">
    <source>
        <dbReference type="ARBA" id="ARBA00004496"/>
    </source>
</evidence>
<evidence type="ECO:0000256" key="7">
    <source>
        <dbReference type="ARBA" id="ARBA00023135"/>
    </source>
</evidence>
<feature type="region of interest" description="Disordered" evidence="9">
    <location>
        <begin position="1"/>
        <end position="32"/>
    </location>
</feature>
<dbReference type="OrthoDB" id="5421607at2759"/>
<dbReference type="PANTHER" id="PTHR14094:SF9">
    <property type="entry name" value="SIGNAL RECOGNITION PARTICLE SUBUNIT SRP72"/>
    <property type="match status" value="1"/>
</dbReference>
<dbReference type="AlphaFoldDB" id="A0A5C3KI17"/>
<evidence type="ECO:0000256" key="1">
    <source>
        <dbReference type="ARBA" id="ARBA00004240"/>
    </source>
</evidence>
<dbReference type="InterPro" id="IPR011990">
    <property type="entry name" value="TPR-like_helical_dom_sf"/>
</dbReference>
<keyword evidence="12" id="KW-1185">Reference proteome</keyword>
<evidence type="ECO:0000256" key="6">
    <source>
        <dbReference type="ARBA" id="ARBA00022824"/>
    </source>
</evidence>
<evidence type="ECO:0000256" key="5">
    <source>
        <dbReference type="ARBA" id="ARBA00022490"/>
    </source>
</evidence>